<keyword evidence="8 9" id="KW-0624">Polysaccharide degradation</keyword>
<dbReference type="InterPro" id="IPR013320">
    <property type="entry name" value="ConA-like_dom_sf"/>
</dbReference>
<dbReference type="Proteomes" id="UP000469559">
    <property type="component" value="Unassembled WGS sequence"/>
</dbReference>
<dbReference type="Gene3D" id="2.70.100.10">
    <property type="entry name" value="Glycoside hydrolase, family 7, domain"/>
    <property type="match status" value="1"/>
</dbReference>
<dbReference type="InterPro" id="IPR037019">
    <property type="entry name" value="Glyco_hydro_7_sf"/>
</dbReference>
<dbReference type="PRINTS" id="PR00734">
    <property type="entry name" value="GLHYDRLASE7"/>
</dbReference>
<evidence type="ECO:0000256" key="10">
    <source>
        <dbReference type="SAM" id="SignalP"/>
    </source>
</evidence>
<gene>
    <name evidence="11" type="primary">celB</name>
    <name evidence="11" type="ORF">LARI1_G002496</name>
</gene>
<dbReference type="GO" id="GO:0008810">
    <property type="term" value="F:cellulase activity"/>
    <property type="evidence" value="ECO:0007669"/>
    <property type="project" value="UniProtKB-EC"/>
</dbReference>
<dbReference type="SUPFAM" id="SSF49899">
    <property type="entry name" value="Concanavalin A-like lectins/glucanases"/>
    <property type="match status" value="1"/>
</dbReference>
<evidence type="ECO:0000256" key="8">
    <source>
        <dbReference type="ARBA" id="ARBA00023326"/>
    </source>
</evidence>
<accession>A0A8T9BK74</accession>
<feature type="signal peptide" evidence="10">
    <location>
        <begin position="1"/>
        <end position="18"/>
    </location>
</feature>
<evidence type="ECO:0000256" key="3">
    <source>
        <dbReference type="ARBA" id="ARBA00022801"/>
    </source>
</evidence>
<dbReference type="OrthoDB" id="412382at2759"/>
<evidence type="ECO:0000256" key="9">
    <source>
        <dbReference type="RuleBase" id="RU361164"/>
    </source>
</evidence>
<comment type="catalytic activity">
    <reaction evidence="1">
        <text>Endohydrolysis of (1-&gt;4)-beta-D-glucosidic linkages in cellulose, lichenin and cereal beta-D-glucans.</text>
        <dbReference type="EC" id="3.2.1.4"/>
    </reaction>
</comment>
<dbReference type="AlphaFoldDB" id="A0A8T9BK74"/>
<keyword evidence="4 9" id="KW-0136">Cellulose degradation</keyword>
<dbReference type="EC" id="3.2.1.-" evidence="9"/>
<evidence type="ECO:0000256" key="5">
    <source>
        <dbReference type="ARBA" id="ARBA00023180"/>
    </source>
</evidence>
<dbReference type="GO" id="GO:0030245">
    <property type="term" value="P:cellulose catabolic process"/>
    <property type="evidence" value="ECO:0007669"/>
    <property type="project" value="UniProtKB-KW"/>
</dbReference>
<evidence type="ECO:0000313" key="12">
    <source>
        <dbReference type="Proteomes" id="UP000469559"/>
    </source>
</evidence>
<comment type="caution">
    <text evidence="11">The sequence shown here is derived from an EMBL/GenBank/DDBJ whole genome shotgun (WGS) entry which is preliminary data.</text>
</comment>
<evidence type="ECO:0000256" key="2">
    <source>
        <dbReference type="ARBA" id="ARBA00006044"/>
    </source>
</evidence>
<keyword evidence="5" id="KW-0325">Glycoprotein</keyword>
<dbReference type="Pfam" id="PF00840">
    <property type="entry name" value="Glyco_hydro_7"/>
    <property type="match status" value="1"/>
</dbReference>
<dbReference type="EMBL" id="QGMF01000053">
    <property type="protein sequence ID" value="TVY20494.1"/>
    <property type="molecule type" value="Genomic_DNA"/>
</dbReference>
<keyword evidence="12" id="KW-1185">Reference proteome</keyword>
<evidence type="ECO:0000313" key="11">
    <source>
        <dbReference type="EMBL" id="TVY20494.1"/>
    </source>
</evidence>
<feature type="chain" id="PRO_5035892760" description="Glucanase" evidence="10">
    <location>
        <begin position="19"/>
        <end position="449"/>
    </location>
</feature>
<comment type="similarity">
    <text evidence="2 9">Belongs to the glycosyl hydrolase 7 (cellulase C) family.</text>
</comment>
<evidence type="ECO:0000256" key="4">
    <source>
        <dbReference type="ARBA" id="ARBA00023001"/>
    </source>
</evidence>
<reference evidence="11 12" key="1">
    <citation type="submission" date="2018-05" db="EMBL/GenBank/DDBJ databases">
        <title>Whole genome sequencing for identification of molecular markers to develop diagnostic detection tools for the regulated plant pathogen Lachnellula willkommii.</title>
        <authorList>
            <person name="Giroux E."/>
            <person name="Bilodeau G."/>
        </authorList>
    </citation>
    <scope>NUCLEOTIDE SEQUENCE [LARGE SCALE GENOMIC DNA]</scope>
    <source>
        <strain evidence="11 12">CBS 203.66</strain>
    </source>
</reference>
<dbReference type="InterPro" id="IPR001722">
    <property type="entry name" value="Glyco_hydro_7"/>
</dbReference>
<evidence type="ECO:0000256" key="6">
    <source>
        <dbReference type="ARBA" id="ARBA00023277"/>
    </source>
</evidence>
<keyword evidence="3 9" id="KW-0378">Hydrolase</keyword>
<dbReference type="PANTHER" id="PTHR33753:SF1">
    <property type="entry name" value="ENDO-BETA-1,4-GLUCANASE CELB"/>
    <property type="match status" value="1"/>
</dbReference>
<sequence length="449" mass="47827">MASIIFVLTASLIAFVSAQQPGNYTPEVHPTLTSQQCTKSGGCVTVNTSIVLDANYRWLHNVGGYDNCVSQGFNTSVCPDAESCSKDCALEGVDYASYGVKTNGSALTLNLFKTENNVTSLTSPRVYLLADDTTYDMFHLLDRELSFDVDISKAGCGVNGALYLSEMSPTGNEGPLNPAGAKYGTGYCDAQCPSQNYINGVANFNGTLGACCNEMDIWEANSAANAFTPHPCNVTGVYACTEPLCGDANKYAGVCDKDGCDFNPYRDGAPDFYGPNKTIDTNRKFTVVTQFLTSDNRALMEINRLYVQDGNVIQNAHTNITGVISQNSISDTYCKEQKIVFGATDDFSTQGGLSQMGKALDRGMVLIFSIWDDASSGMQWLDATSGTGAGSVRGPCSATSGDAVTIMADEPGSAVTFENIRTGEIGSTFSAGNLYAGLGARERVVRKHF</sequence>
<evidence type="ECO:0000256" key="7">
    <source>
        <dbReference type="ARBA" id="ARBA00023295"/>
    </source>
</evidence>
<proteinExistence type="inferred from homology"/>
<keyword evidence="7 9" id="KW-0326">Glycosidase</keyword>
<dbReference type="PANTHER" id="PTHR33753">
    <property type="entry name" value="1,4-BETA-D-GLUCAN CELLOBIOHYDROLASE B"/>
    <property type="match status" value="1"/>
</dbReference>
<organism evidence="11 12">
    <name type="scientific">Lachnellula arida</name>
    <dbReference type="NCBI Taxonomy" id="1316785"/>
    <lineage>
        <taxon>Eukaryota</taxon>
        <taxon>Fungi</taxon>
        <taxon>Dikarya</taxon>
        <taxon>Ascomycota</taxon>
        <taxon>Pezizomycotina</taxon>
        <taxon>Leotiomycetes</taxon>
        <taxon>Helotiales</taxon>
        <taxon>Lachnaceae</taxon>
        <taxon>Lachnellula</taxon>
    </lineage>
</organism>
<dbReference type="CDD" id="cd07999">
    <property type="entry name" value="GH7_CBH_EG"/>
    <property type="match status" value="1"/>
</dbReference>
<name>A0A8T9BK74_9HELO</name>
<evidence type="ECO:0000256" key="1">
    <source>
        <dbReference type="ARBA" id="ARBA00000966"/>
    </source>
</evidence>
<protein>
    <recommendedName>
        <fullName evidence="9">Glucanase</fullName>
        <ecNumber evidence="9">3.2.1.-</ecNumber>
    </recommendedName>
</protein>
<keyword evidence="10" id="KW-0732">Signal</keyword>
<keyword evidence="6" id="KW-0119">Carbohydrate metabolism</keyword>